<dbReference type="PANTHER" id="PTHR45138:SF9">
    <property type="entry name" value="DIGUANYLATE CYCLASE DGCM-RELATED"/>
    <property type="match status" value="1"/>
</dbReference>
<comment type="catalytic activity">
    <reaction evidence="2">
        <text>2 GTP = 3',3'-c-di-GMP + 2 diphosphate</text>
        <dbReference type="Rhea" id="RHEA:24898"/>
        <dbReference type="ChEBI" id="CHEBI:33019"/>
        <dbReference type="ChEBI" id="CHEBI:37565"/>
        <dbReference type="ChEBI" id="CHEBI:58805"/>
        <dbReference type="EC" id="2.7.7.65"/>
    </reaction>
</comment>
<keyword evidence="6" id="KW-1185">Reference proteome</keyword>
<feature type="transmembrane region" description="Helical" evidence="3">
    <location>
        <begin position="121"/>
        <end position="141"/>
    </location>
</feature>
<dbReference type="InterPro" id="IPR043128">
    <property type="entry name" value="Rev_trsase/Diguanyl_cyclase"/>
</dbReference>
<dbReference type="Pfam" id="PF00990">
    <property type="entry name" value="GGDEF"/>
    <property type="match status" value="1"/>
</dbReference>
<organism evidence="5 6">
    <name type="scientific">Pararobbsia silviterrae</name>
    <dbReference type="NCBI Taxonomy" id="1792498"/>
    <lineage>
        <taxon>Bacteria</taxon>
        <taxon>Pseudomonadati</taxon>
        <taxon>Pseudomonadota</taxon>
        <taxon>Betaproteobacteria</taxon>
        <taxon>Burkholderiales</taxon>
        <taxon>Burkholderiaceae</taxon>
        <taxon>Pararobbsia</taxon>
    </lineage>
</organism>
<dbReference type="EMBL" id="RBZU01000004">
    <property type="protein sequence ID" value="RKP55826.1"/>
    <property type="molecule type" value="Genomic_DNA"/>
</dbReference>
<dbReference type="Gene3D" id="3.30.70.270">
    <property type="match status" value="1"/>
</dbReference>
<feature type="domain" description="GGDEF" evidence="4">
    <location>
        <begin position="254"/>
        <end position="390"/>
    </location>
</feature>
<feature type="transmembrane region" description="Helical" evidence="3">
    <location>
        <begin position="31"/>
        <end position="51"/>
    </location>
</feature>
<dbReference type="FunFam" id="3.30.70.270:FF:000001">
    <property type="entry name" value="Diguanylate cyclase domain protein"/>
    <property type="match status" value="1"/>
</dbReference>
<dbReference type="SUPFAM" id="SSF55073">
    <property type="entry name" value="Nucleotide cyclase"/>
    <property type="match status" value="1"/>
</dbReference>
<dbReference type="PROSITE" id="PS50887">
    <property type="entry name" value="GGDEF"/>
    <property type="match status" value="1"/>
</dbReference>
<dbReference type="InterPro" id="IPR000160">
    <property type="entry name" value="GGDEF_dom"/>
</dbReference>
<sequence>MRRNDREAFDSARSKHERIEREMFQHLLDNATIPLVGSGIGSVLVAGAMFLHTRSPVALVWLLCVYLTIGVRIALIRRCRRRVAAFGYLRSYAFRFALTVGLSGCAWGACAYLLAHASDGPTAVLIVTAIQGMVMGAALTLGAYMPAFFAFSVPAMVPMIGVLAFSGQSAQIVIAIYSAAFLVLLSLIAARFNRSLRQTWQLRFENEDLVRSLTEASDKLALLAHTDGLTGLANRTRFDDVLDTQCRAHATSDAPISLILLDVDHFKQFNDTHGHLAGDACLKQVARIFKAACRDGGLAARYGGEEFAILLPETDLAAACAIAEAIRERVAAWPIAHDMSTISGVVTVSLGVATLDRSAFATPADLVALADAQLYLAKAQGRNRVSHHVGDVRSIRAR</sequence>
<dbReference type="GO" id="GO:1902201">
    <property type="term" value="P:negative regulation of bacterial-type flagellum-dependent cell motility"/>
    <property type="evidence" value="ECO:0007669"/>
    <property type="project" value="TreeGrafter"/>
</dbReference>
<evidence type="ECO:0000313" key="6">
    <source>
        <dbReference type="Proteomes" id="UP000270342"/>
    </source>
</evidence>
<evidence type="ECO:0000259" key="4">
    <source>
        <dbReference type="PROSITE" id="PS50887"/>
    </source>
</evidence>
<comment type="caution">
    <text evidence="5">The sequence shown here is derived from an EMBL/GenBank/DDBJ whole genome shotgun (WGS) entry which is preliminary data.</text>
</comment>
<proteinExistence type="predicted"/>
<feature type="transmembrane region" description="Helical" evidence="3">
    <location>
        <begin position="96"/>
        <end position="115"/>
    </location>
</feature>
<dbReference type="NCBIfam" id="TIGR00254">
    <property type="entry name" value="GGDEF"/>
    <property type="match status" value="1"/>
</dbReference>
<evidence type="ECO:0000256" key="2">
    <source>
        <dbReference type="ARBA" id="ARBA00034247"/>
    </source>
</evidence>
<dbReference type="PANTHER" id="PTHR45138">
    <property type="entry name" value="REGULATORY COMPONENTS OF SENSORY TRANSDUCTION SYSTEM"/>
    <property type="match status" value="1"/>
</dbReference>
<dbReference type="InterPro" id="IPR050469">
    <property type="entry name" value="Diguanylate_Cyclase"/>
</dbReference>
<dbReference type="GO" id="GO:0043709">
    <property type="term" value="P:cell adhesion involved in single-species biofilm formation"/>
    <property type="evidence" value="ECO:0007669"/>
    <property type="project" value="TreeGrafter"/>
</dbReference>
<dbReference type="GO" id="GO:0052621">
    <property type="term" value="F:diguanylate cyclase activity"/>
    <property type="evidence" value="ECO:0007669"/>
    <property type="project" value="UniProtKB-EC"/>
</dbReference>
<accession>A0A494Y667</accession>
<evidence type="ECO:0000313" key="5">
    <source>
        <dbReference type="EMBL" id="RKP55826.1"/>
    </source>
</evidence>
<keyword evidence="3" id="KW-0812">Transmembrane</keyword>
<dbReference type="AlphaFoldDB" id="A0A494Y667"/>
<keyword evidence="3" id="KW-1133">Transmembrane helix</keyword>
<keyword evidence="3" id="KW-0472">Membrane</keyword>
<dbReference type="InterPro" id="IPR029787">
    <property type="entry name" value="Nucleotide_cyclase"/>
</dbReference>
<evidence type="ECO:0000256" key="1">
    <source>
        <dbReference type="ARBA" id="ARBA00012528"/>
    </source>
</evidence>
<dbReference type="GO" id="GO:0005886">
    <property type="term" value="C:plasma membrane"/>
    <property type="evidence" value="ECO:0007669"/>
    <property type="project" value="TreeGrafter"/>
</dbReference>
<dbReference type="SMART" id="SM00267">
    <property type="entry name" value="GGDEF"/>
    <property type="match status" value="1"/>
</dbReference>
<feature type="transmembrane region" description="Helical" evidence="3">
    <location>
        <begin position="148"/>
        <end position="166"/>
    </location>
</feature>
<protein>
    <recommendedName>
        <fullName evidence="1">diguanylate cyclase</fullName>
        <ecNumber evidence="1">2.7.7.65</ecNumber>
    </recommendedName>
</protein>
<dbReference type="CDD" id="cd01949">
    <property type="entry name" value="GGDEF"/>
    <property type="match status" value="1"/>
</dbReference>
<feature type="transmembrane region" description="Helical" evidence="3">
    <location>
        <begin position="172"/>
        <end position="193"/>
    </location>
</feature>
<evidence type="ECO:0000256" key="3">
    <source>
        <dbReference type="SAM" id="Phobius"/>
    </source>
</evidence>
<dbReference type="Proteomes" id="UP000270342">
    <property type="component" value="Unassembled WGS sequence"/>
</dbReference>
<dbReference type="EC" id="2.7.7.65" evidence="1"/>
<feature type="transmembrane region" description="Helical" evidence="3">
    <location>
        <begin position="57"/>
        <end position="75"/>
    </location>
</feature>
<gene>
    <name evidence="5" type="ORF">D7S86_11475</name>
</gene>
<name>A0A494Y667_9BURK</name>
<reference evidence="5 6" key="1">
    <citation type="submission" date="2018-10" db="EMBL/GenBank/DDBJ databases">
        <title>Robbsia sp. DHC34, isolated from soil.</title>
        <authorList>
            <person name="Gao Z.-H."/>
            <person name="Qiu L.-H."/>
        </authorList>
    </citation>
    <scope>NUCLEOTIDE SEQUENCE [LARGE SCALE GENOMIC DNA]</scope>
    <source>
        <strain evidence="5 6">DHC34</strain>
    </source>
</reference>